<accession>A0ACB7Z480</accession>
<dbReference type="Proteomes" id="UP000828048">
    <property type="component" value="Chromosome 4"/>
</dbReference>
<dbReference type="EMBL" id="CM037154">
    <property type="protein sequence ID" value="KAH7860118.1"/>
    <property type="molecule type" value="Genomic_DNA"/>
</dbReference>
<evidence type="ECO:0000313" key="2">
    <source>
        <dbReference type="Proteomes" id="UP000828048"/>
    </source>
</evidence>
<proteinExistence type="predicted"/>
<comment type="caution">
    <text evidence="1">The sequence shown here is derived from an EMBL/GenBank/DDBJ whole genome shotgun (WGS) entry which is preliminary data.</text>
</comment>
<keyword evidence="2" id="KW-1185">Reference proteome</keyword>
<organism evidence="1 2">
    <name type="scientific">Vaccinium darrowii</name>
    <dbReference type="NCBI Taxonomy" id="229202"/>
    <lineage>
        <taxon>Eukaryota</taxon>
        <taxon>Viridiplantae</taxon>
        <taxon>Streptophyta</taxon>
        <taxon>Embryophyta</taxon>
        <taxon>Tracheophyta</taxon>
        <taxon>Spermatophyta</taxon>
        <taxon>Magnoliopsida</taxon>
        <taxon>eudicotyledons</taxon>
        <taxon>Gunneridae</taxon>
        <taxon>Pentapetalae</taxon>
        <taxon>asterids</taxon>
        <taxon>Ericales</taxon>
        <taxon>Ericaceae</taxon>
        <taxon>Vaccinioideae</taxon>
        <taxon>Vaccinieae</taxon>
        <taxon>Vaccinium</taxon>
    </lineage>
</organism>
<name>A0ACB7Z480_9ERIC</name>
<gene>
    <name evidence="1" type="ORF">Vadar_009565</name>
</gene>
<sequence>MSVGRWGSGWWKTSNPLLNSRDIGFRFVAVLDIQSQIYIYSLRHRFSIEAVVTKDELKHLAFLCKSEVDSMGRIAAGALRFLKLEGSIGQATINQLSNLGSRFFCSSSSSLREQLRRVFYSNHLTKLENMYREKDRTIFISVKEFLAIFYKLTPKEHHVFYGFMLKHNIRVVKNNILTSLVPHPIVKVSWLPPPENFVKVNTDASYYDTFRRSCGGVVVRDAHCDVLALVSCEFKDIDSSFEAELEALELGMFVVLRMGHKKVIFEVDNLDIQRYLTGQRDIPPKYLLKFLSLPLSLFFDYEVHHVRREGNQVADALTKLNLEFEHDFEEHWRARHFSALEKHYMNKQRYTFFKIKWKEQVAVVKRRSVGDLKEADLKGTKVFVRLDLNVPLDYNFNITDDTKIRAAVPTIKYLMSHGAKVILSSHLGRPKGVTPKYSLKPLVPRLSEFLGVEVEMANDCIGKEVEKKVAAMQDGSVLLLENVLFHKEEEKNDPVFSKELALLADLYVNDAFGTAHRAHASTEGVAKYLKPAVAGFLMQKELEYLVGDVSNTKRPFAAIVGGFKLSSNIRVIESFLEKVDILLLGGAMISAFYAAQGHSIGSSLVEEDEVDLAAYLLESAKSKGVSLILPSDVVIADKFAADANSKIVPASCIPDGWMGLDIGPNSVKAFGEALDTTKTVIWYGSVGVFEFDKFAAGTEAIAKKLADLSVEGVTTIIGGGDSIAAVEKLGLAPKLSHISTGGDASFELLEGKQLPGVLALSS</sequence>
<protein>
    <submittedName>
        <fullName evidence="1">Uncharacterized protein</fullName>
    </submittedName>
</protein>
<reference evidence="1 2" key="1">
    <citation type="journal article" date="2021" name="Hortic Res">
        <title>High-quality reference genome and annotation aids understanding of berry development for evergreen blueberry (Vaccinium darrowii).</title>
        <authorList>
            <person name="Yu J."/>
            <person name="Hulse-Kemp A.M."/>
            <person name="Babiker E."/>
            <person name="Staton M."/>
        </authorList>
    </citation>
    <scope>NUCLEOTIDE SEQUENCE [LARGE SCALE GENOMIC DNA]</scope>
    <source>
        <strain evidence="2">cv. NJ 8807/NJ 8810</strain>
        <tissue evidence="1">Young leaf</tissue>
    </source>
</reference>
<evidence type="ECO:0000313" key="1">
    <source>
        <dbReference type="EMBL" id="KAH7860118.1"/>
    </source>
</evidence>